<accession>A0A835XLK8</accession>
<dbReference type="AlphaFoldDB" id="A0A835XLK8"/>
<keyword evidence="4" id="KW-1185">Reference proteome</keyword>
<dbReference type="EMBL" id="JAEHOE010000114">
    <property type="protein sequence ID" value="KAG2486303.1"/>
    <property type="molecule type" value="Genomic_DNA"/>
</dbReference>
<evidence type="ECO:0000256" key="2">
    <source>
        <dbReference type="SAM" id="Phobius"/>
    </source>
</evidence>
<feature type="compositionally biased region" description="Low complexity" evidence="1">
    <location>
        <begin position="33"/>
        <end position="46"/>
    </location>
</feature>
<keyword evidence="2" id="KW-1133">Transmembrane helix</keyword>
<feature type="compositionally biased region" description="Low complexity" evidence="1">
    <location>
        <begin position="53"/>
        <end position="63"/>
    </location>
</feature>
<sequence length="471" mass="45741">MPPRGAGSDPSPAAPPALCAWVLSDNHFVPADAAKASGGHASRGSSGPPPTAAAPRSAPTLAARWRSFKDSSKASGAGAALLGLAGLGRARSGGLRSGPTSCSSFGGSDADPGCEAPSTRCSAAGGWEATWGQAPGPACPPWGQGYAEDASVRGALPVSVGAHAEAAEGRSGATSLVAGTGRGVGSPASTLLPDTPAITSPERSPSRGRPYRPSRDSSAGGRGGDGLDVSCGGGRGSMRYRDASGGGGGPGSEPGVPVPPPRTQGSFPQAAARRSDGPQCRPDTAAATPGAHAASGQQPNVDALRAGEGPSQALPGPAITPPPLAQGLGSRWLGAGGGGGDAAAALLMHLVAAGHERASRHGSGTEASGAPDARAIATAPTSALLLVLGVRMLDAALARPATAAVVAAVAGVLAWWLAAAAAMLAAARTAVRAARLAAAAAAGMVVAVMRLAMLDVGLVQSRRTAETWKAL</sequence>
<protein>
    <submittedName>
        <fullName evidence="3">Uncharacterized protein</fullName>
    </submittedName>
</protein>
<keyword evidence="2" id="KW-0812">Transmembrane</keyword>
<evidence type="ECO:0000313" key="4">
    <source>
        <dbReference type="Proteomes" id="UP000612055"/>
    </source>
</evidence>
<name>A0A835XLK8_9CHLO</name>
<evidence type="ECO:0000313" key="3">
    <source>
        <dbReference type="EMBL" id="KAG2486303.1"/>
    </source>
</evidence>
<feature type="compositionally biased region" description="Low complexity" evidence="1">
    <location>
        <begin position="285"/>
        <end position="294"/>
    </location>
</feature>
<feature type="transmembrane region" description="Helical" evidence="2">
    <location>
        <begin position="405"/>
        <end position="427"/>
    </location>
</feature>
<reference evidence="3" key="1">
    <citation type="journal article" date="2020" name="bioRxiv">
        <title>Comparative genomics of Chlamydomonas.</title>
        <authorList>
            <person name="Craig R.J."/>
            <person name="Hasan A.R."/>
            <person name="Ness R.W."/>
            <person name="Keightley P.D."/>
        </authorList>
    </citation>
    <scope>NUCLEOTIDE SEQUENCE</scope>
    <source>
        <strain evidence="3">CCAP 11/70</strain>
    </source>
</reference>
<organism evidence="3 4">
    <name type="scientific">Edaphochlamys debaryana</name>
    <dbReference type="NCBI Taxonomy" id="47281"/>
    <lineage>
        <taxon>Eukaryota</taxon>
        <taxon>Viridiplantae</taxon>
        <taxon>Chlorophyta</taxon>
        <taxon>core chlorophytes</taxon>
        <taxon>Chlorophyceae</taxon>
        <taxon>CS clade</taxon>
        <taxon>Chlamydomonadales</taxon>
        <taxon>Chlamydomonadales incertae sedis</taxon>
        <taxon>Edaphochlamys</taxon>
    </lineage>
</organism>
<comment type="caution">
    <text evidence="3">The sequence shown here is derived from an EMBL/GenBank/DDBJ whole genome shotgun (WGS) entry which is preliminary data.</text>
</comment>
<feature type="compositionally biased region" description="Gly residues" evidence="1">
    <location>
        <begin position="220"/>
        <end position="236"/>
    </location>
</feature>
<keyword evidence="2" id="KW-0472">Membrane</keyword>
<feature type="region of interest" description="Disordered" evidence="1">
    <location>
        <begin position="33"/>
        <end position="69"/>
    </location>
</feature>
<feature type="region of interest" description="Disordered" evidence="1">
    <location>
        <begin position="166"/>
        <end position="325"/>
    </location>
</feature>
<gene>
    <name evidence="3" type="ORF">HYH03_015007</name>
</gene>
<proteinExistence type="predicted"/>
<evidence type="ECO:0000256" key="1">
    <source>
        <dbReference type="SAM" id="MobiDB-lite"/>
    </source>
</evidence>
<feature type="region of interest" description="Disordered" evidence="1">
    <location>
        <begin position="90"/>
        <end position="116"/>
    </location>
</feature>
<dbReference type="Proteomes" id="UP000612055">
    <property type="component" value="Unassembled WGS sequence"/>
</dbReference>
<feature type="transmembrane region" description="Helical" evidence="2">
    <location>
        <begin position="433"/>
        <end position="453"/>
    </location>
</feature>